<comment type="caution">
    <text evidence="3">The sequence shown here is derived from an EMBL/GenBank/DDBJ whole genome shotgun (WGS) entry which is preliminary data.</text>
</comment>
<dbReference type="EMBL" id="AGSI01000006">
    <property type="protein sequence ID" value="EIE23918.1"/>
    <property type="molecule type" value="Genomic_DNA"/>
</dbReference>
<gene>
    <name evidence="3" type="ORF">COCSUDRAFT_5539</name>
</gene>
<keyword evidence="4" id="KW-1185">Reference proteome</keyword>
<sequence length="304" mass="33874">SKPGVLLAFHSDNHEVPLEEKHRFPMSKYRLTRLALEGDATVKDLLEIREAPQATEEDLALAHDPGYVRRFFEGQLGPKEMRSIGFPWSEGLVRRARASAGGTLAATRALLEWQLPFTANIAGGTHHAFAGRGEGFCVFNDIAVSARMAMTEEGIEKVLVIDLDVHQGNGTSAIFAQDDRVTTFDVHGDKNYPWKTRSKSTYDVALKDATRDEEYLALLREWLPRLFAEHRPQLVFFQAGVDAMEKDSFGRLSLTRKGLLERNEMVLSKCLQEGVPTVITMGGGYSRPIDKTVEAHADVYRTGA</sequence>
<dbReference type="AlphaFoldDB" id="I0YZU9"/>
<dbReference type="InterPro" id="IPR023696">
    <property type="entry name" value="Ureohydrolase_dom_sf"/>
</dbReference>
<evidence type="ECO:0000313" key="4">
    <source>
        <dbReference type="Proteomes" id="UP000007264"/>
    </source>
</evidence>
<dbReference type="InterPro" id="IPR023801">
    <property type="entry name" value="His_deacetylse_dom"/>
</dbReference>
<dbReference type="InterPro" id="IPR037138">
    <property type="entry name" value="His_deacetylse_dom_sf"/>
</dbReference>
<evidence type="ECO:0000259" key="2">
    <source>
        <dbReference type="Pfam" id="PF00850"/>
    </source>
</evidence>
<proteinExistence type="predicted"/>
<protein>
    <submittedName>
        <fullName evidence="3">Arginase/deacetylase</fullName>
    </submittedName>
</protein>
<dbReference type="Proteomes" id="UP000007264">
    <property type="component" value="Unassembled WGS sequence"/>
</dbReference>
<name>I0YZU9_COCSC</name>
<dbReference type="GO" id="GO:0016787">
    <property type="term" value="F:hydrolase activity"/>
    <property type="evidence" value="ECO:0007669"/>
    <property type="project" value="UniProtKB-KW"/>
</dbReference>
<feature type="domain" description="Histone deacetylase" evidence="2">
    <location>
        <begin position="26"/>
        <end position="290"/>
    </location>
</feature>
<dbReference type="PANTHER" id="PTHR10625">
    <property type="entry name" value="HISTONE DEACETYLASE HDAC1-RELATED"/>
    <property type="match status" value="1"/>
</dbReference>
<accession>I0YZU9</accession>
<dbReference type="GO" id="GO:0004407">
    <property type="term" value="F:histone deacetylase activity"/>
    <property type="evidence" value="ECO:0007669"/>
    <property type="project" value="InterPro"/>
</dbReference>
<feature type="non-terminal residue" evidence="3">
    <location>
        <position position="1"/>
    </location>
</feature>
<dbReference type="PANTHER" id="PTHR10625:SF19">
    <property type="entry name" value="HISTONE DEACETYLASE 12"/>
    <property type="match status" value="1"/>
</dbReference>
<dbReference type="KEGG" id="csl:COCSUDRAFT_5539"/>
<dbReference type="Pfam" id="PF00850">
    <property type="entry name" value="Hist_deacetyl"/>
    <property type="match status" value="1"/>
</dbReference>
<dbReference type="OrthoDB" id="437693at2759"/>
<feature type="non-terminal residue" evidence="3">
    <location>
        <position position="304"/>
    </location>
</feature>
<dbReference type="SUPFAM" id="SSF52768">
    <property type="entry name" value="Arginase/deacetylase"/>
    <property type="match status" value="1"/>
</dbReference>
<dbReference type="GeneID" id="17041916"/>
<dbReference type="eggNOG" id="KOG1344">
    <property type="taxonomic scope" value="Eukaryota"/>
</dbReference>
<dbReference type="CDD" id="cd09993">
    <property type="entry name" value="HDAC_classIV"/>
    <property type="match status" value="1"/>
</dbReference>
<reference evidence="3 4" key="1">
    <citation type="journal article" date="2012" name="Genome Biol.">
        <title>The genome of the polar eukaryotic microalga coccomyxa subellipsoidea reveals traits of cold adaptation.</title>
        <authorList>
            <person name="Blanc G."/>
            <person name="Agarkova I."/>
            <person name="Grimwood J."/>
            <person name="Kuo A."/>
            <person name="Brueggeman A."/>
            <person name="Dunigan D."/>
            <person name="Gurnon J."/>
            <person name="Ladunga I."/>
            <person name="Lindquist E."/>
            <person name="Lucas S."/>
            <person name="Pangilinan J."/>
            <person name="Proschold T."/>
            <person name="Salamov A."/>
            <person name="Schmutz J."/>
            <person name="Weeks D."/>
            <person name="Yamada T."/>
            <person name="Claverie J.M."/>
            <person name="Grigoriev I."/>
            <person name="Van Etten J."/>
            <person name="Lomsadze A."/>
            <person name="Borodovsky M."/>
        </authorList>
    </citation>
    <scope>NUCLEOTIDE SEQUENCE [LARGE SCALE GENOMIC DNA]</scope>
    <source>
        <strain evidence="3 4">C-169</strain>
    </source>
</reference>
<keyword evidence="1" id="KW-0378">Hydrolase</keyword>
<dbReference type="InterPro" id="IPR044150">
    <property type="entry name" value="HDAC_classIV"/>
</dbReference>
<dbReference type="InterPro" id="IPR000286">
    <property type="entry name" value="HDACs"/>
</dbReference>
<dbReference type="PRINTS" id="PR01270">
    <property type="entry name" value="HDASUPER"/>
</dbReference>
<dbReference type="STRING" id="574566.I0YZU9"/>
<evidence type="ECO:0000256" key="1">
    <source>
        <dbReference type="ARBA" id="ARBA00022801"/>
    </source>
</evidence>
<evidence type="ECO:0000313" key="3">
    <source>
        <dbReference type="EMBL" id="EIE23918.1"/>
    </source>
</evidence>
<dbReference type="Gene3D" id="3.40.800.20">
    <property type="entry name" value="Histone deacetylase domain"/>
    <property type="match status" value="1"/>
</dbReference>
<organism evidence="3 4">
    <name type="scientific">Coccomyxa subellipsoidea (strain C-169)</name>
    <name type="common">Green microalga</name>
    <dbReference type="NCBI Taxonomy" id="574566"/>
    <lineage>
        <taxon>Eukaryota</taxon>
        <taxon>Viridiplantae</taxon>
        <taxon>Chlorophyta</taxon>
        <taxon>core chlorophytes</taxon>
        <taxon>Trebouxiophyceae</taxon>
        <taxon>Trebouxiophyceae incertae sedis</taxon>
        <taxon>Coccomyxaceae</taxon>
        <taxon>Coccomyxa</taxon>
        <taxon>Coccomyxa subellipsoidea</taxon>
    </lineage>
</organism>
<dbReference type="GO" id="GO:0040029">
    <property type="term" value="P:epigenetic regulation of gene expression"/>
    <property type="evidence" value="ECO:0007669"/>
    <property type="project" value="TreeGrafter"/>
</dbReference>
<dbReference type="RefSeq" id="XP_005648462.1">
    <property type="nucleotide sequence ID" value="XM_005648405.1"/>
</dbReference>